<evidence type="ECO:0000256" key="8">
    <source>
        <dbReference type="ARBA" id="ARBA00022833"/>
    </source>
</evidence>
<dbReference type="GO" id="GO:0008270">
    <property type="term" value="F:zinc ion binding"/>
    <property type="evidence" value="ECO:0007669"/>
    <property type="project" value="InterPro"/>
</dbReference>
<dbReference type="GO" id="GO:0006508">
    <property type="term" value="P:proteolysis"/>
    <property type="evidence" value="ECO:0007669"/>
    <property type="project" value="UniProtKB-KW"/>
</dbReference>
<gene>
    <name evidence="13" type="ORF">H8B19_16040</name>
</gene>
<feature type="domain" description="Ig-like" evidence="12">
    <location>
        <begin position="1199"/>
        <end position="1284"/>
    </location>
</feature>
<dbReference type="Pfam" id="PF02225">
    <property type="entry name" value="PA"/>
    <property type="match status" value="1"/>
</dbReference>
<evidence type="ECO:0000256" key="1">
    <source>
        <dbReference type="ARBA" id="ARBA00001947"/>
    </source>
</evidence>
<keyword evidence="8" id="KW-0862">Zinc</keyword>
<reference evidence="13" key="1">
    <citation type="journal article" date="2018" name="Int. J. Syst. Evol. Microbiol.">
        <title>Neptunicella marina gen. nov., sp. nov., isolated from surface seawater.</title>
        <authorList>
            <person name="Liu X."/>
            <person name="Lai Q."/>
            <person name="Du Y."/>
            <person name="Zhang X."/>
            <person name="Liu Z."/>
            <person name="Sun F."/>
            <person name="Shao Z."/>
        </authorList>
    </citation>
    <scope>NUCLEOTIDE SEQUENCE</scope>
    <source>
        <strain evidence="13">S27-2</strain>
    </source>
</reference>
<comment type="subcellular location">
    <subcellularLocation>
        <location evidence="2">Secreted</location>
    </subcellularLocation>
</comment>
<dbReference type="GO" id="GO:0004222">
    <property type="term" value="F:metalloendopeptidase activity"/>
    <property type="evidence" value="ECO:0007669"/>
    <property type="project" value="InterPro"/>
</dbReference>
<evidence type="ECO:0000256" key="6">
    <source>
        <dbReference type="ARBA" id="ARBA00022723"/>
    </source>
</evidence>
<dbReference type="NCBIfam" id="NF038111">
    <property type="entry name" value="rhom_dep_M36"/>
    <property type="match status" value="1"/>
</dbReference>
<dbReference type="SUPFAM" id="SSF52025">
    <property type="entry name" value="PA domain"/>
    <property type="match status" value="1"/>
</dbReference>
<comment type="similarity">
    <text evidence="3">Belongs to the peptidase M36 family.</text>
</comment>
<name>A0A8J6IWK3_9ALTE</name>
<evidence type="ECO:0000256" key="3">
    <source>
        <dbReference type="ARBA" id="ARBA00006006"/>
    </source>
</evidence>
<reference evidence="13" key="2">
    <citation type="submission" date="2020-08" db="EMBL/GenBank/DDBJ databases">
        <authorList>
            <person name="Lai Q."/>
        </authorList>
    </citation>
    <scope>NUCLEOTIDE SEQUENCE</scope>
    <source>
        <strain evidence="13">S27-2</strain>
    </source>
</reference>
<evidence type="ECO:0000256" key="2">
    <source>
        <dbReference type="ARBA" id="ARBA00004613"/>
    </source>
</evidence>
<keyword evidence="7" id="KW-0378">Hydrolase</keyword>
<keyword evidence="9" id="KW-0482">Metalloprotease</keyword>
<organism evidence="13 14">
    <name type="scientific">Neptunicella marina</name>
    <dbReference type="NCBI Taxonomy" id="2125989"/>
    <lineage>
        <taxon>Bacteria</taxon>
        <taxon>Pseudomonadati</taxon>
        <taxon>Pseudomonadota</taxon>
        <taxon>Gammaproteobacteria</taxon>
        <taxon>Alteromonadales</taxon>
        <taxon>Alteromonadaceae</taxon>
        <taxon>Neptunicella</taxon>
    </lineage>
</organism>
<evidence type="ECO:0000256" key="7">
    <source>
        <dbReference type="ARBA" id="ARBA00022801"/>
    </source>
</evidence>
<dbReference type="Pfam" id="PF22352">
    <property type="entry name" value="K319L-like_PKD"/>
    <property type="match status" value="1"/>
</dbReference>
<dbReference type="PANTHER" id="PTHR33478">
    <property type="entry name" value="EXTRACELLULAR METALLOPROTEINASE MEP"/>
    <property type="match status" value="1"/>
</dbReference>
<dbReference type="Gene3D" id="3.50.30.30">
    <property type="match status" value="1"/>
</dbReference>
<comment type="caution">
    <text evidence="13">The sequence shown here is derived from an EMBL/GenBank/DDBJ whole genome shotgun (WGS) entry which is preliminary data.</text>
</comment>
<evidence type="ECO:0000256" key="9">
    <source>
        <dbReference type="ARBA" id="ARBA00023049"/>
    </source>
</evidence>
<keyword evidence="6" id="KW-0479">Metal-binding</keyword>
<evidence type="ECO:0000256" key="4">
    <source>
        <dbReference type="ARBA" id="ARBA00022525"/>
    </source>
</evidence>
<dbReference type="Gene3D" id="3.10.170.10">
    <property type="match status" value="1"/>
</dbReference>
<dbReference type="CDD" id="cd04818">
    <property type="entry name" value="PA_subtilisin_1"/>
    <property type="match status" value="1"/>
</dbReference>
<evidence type="ECO:0000313" key="13">
    <source>
        <dbReference type="EMBL" id="MBC3767389.1"/>
    </source>
</evidence>
<dbReference type="Gene3D" id="2.60.120.260">
    <property type="entry name" value="Galactose-binding domain-like"/>
    <property type="match status" value="1"/>
</dbReference>
<dbReference type="EMBL" id="JACNEP010000017">
    <property type="protein sequence ID" value="MBC3767389.1"/>
    <property type="molecule type" value="Genomic_DNA"/>
</dbReference>
<dbReference type="InterPro" id="IPR007110">
    <property type="entry name" value="Ig-like_dom"/>
</dbReference>
<dbReference type="PANTHER" id="PTHR33478:SF1">
    <property type="entry name" value="EXTRACELLULAR METALLOPROTEINASE MEP"/>
    <property type="match status" value="1"/>
</dbReference>
<evidence type="ECO:0000256" key="10">
    <source>
        <dbReference type="ARBA" id="ARBA00023145"/>
    </source>
</evidence>
<dbReference type="SUPFAM" id="SSF55486">
    <property type="entry name" value="Metalloproteases ('zincins'), catalytic domain"/>
    <property type="match status" value="1"/>
</dbReference>
<keyword evidence="5" id="KW-0645">Protease</keyword>
<dbReference type="Gene3D" id="2.60.40.3010">
    <property type="match status" value="1"/>
</dbReference>
<dbReference type="InterPro" id="IPR003137">
    <property type="entry name" value="PA_domain"/>
</dbReference>
<dbReference type="InterPro" id="IPR020008">
    <property type="entry name" value="GlyGly_CTERM"/>
</dbReference>
<sequence>MKSFKPSVLATLVTAALSSVAINANAVTYSSNQTALLKAPRISAQTSYDAARQQALASRSTISGMKSQFDTKLGKATFIWAPTNQAKPDLTGVAKSAQAQFAADFYVAQMTGVSANKAESNKAVVRDFHKTTKGPLIAKYTQEIQGVEVFNREYNIMMDRELNLVSASGYFARSNPGRQTLALLANFVSAEEAIHKAADVLSNGKADVILTGSAHEGKYQVFDAQSTYGDFEVVGQPRAKRVFFDGNDGLQAAYYVELNLADANSVESKYYSFVIDSTTQKVLFKKDLSAEAGENDFTYRVYANADGYPMEGPNGDVIPAAVPGNDPTAILPAPLVTLSNYSAISTNDPWLSPDATITSGNNVFAYADLIAPDGYGTGDLTAETTSAQTFDYVLKDSEPANSYNNRKAAVVNLFYMTNFLHDFYYDYGFDEAAGNAQLVNYDRGGVEGDPLHVQAQDFSGFDNANMSTPADGASPRMQQYLWQSKDAVVGVDFGVTVTSHADLGLLQSSKTASFGPQQFTGIEGDTVRLEDGTAPINDGCEVATNAADLAGKIAIIDRGACNFTLKVLHAQEAGAKAAIIVNNTDDGTPAPMGGEDAAVKIPSMGLNYADGHGIYDLIDAGDTVTVEMFNNFALKDSTFDNAVIAHEWGHYISNRLVGNASGLINNQGGSMGEGWGDFHAMMFLARAADAEIEGNEEFQVPYAAVSYVADYYYGIRAYPYTPNMDINPLTFDYITVDPEVHGSGTVWCSMLWDIYVGLINKYGFEEAQSRMATYLVASYKVTPVAPTFTEARDAVLATMYATDHDDFDLALKAFARRGMGLGAVSPERFDDTHAGVVESYESELATFNATKVDFNPTFDGTDLGYCTNDSILDAGETGTISVTIKNTGTETLTGVTAKVEVVGDQDVTFENDGIVTFDEIAPFASATSNTIKLTLNSAGTADDLELKVTFPEQTADDEIVEAPDMSFSTMVNMDFESVEPVEQTATSDMETAAIFQNWKEHVQAGGDLAEGTRVADMANTGFLQSLNPGVDLGATTMLIYNNDFESDVAYESNAFEVGYNGDFTVSFWHFYWIEEEWDGGVVEISVNGSDWVDVTDIGGVFENGYSGTLIDNPRQVLSGRKAFTGMNGDLATSAGGMESINFGTALNGSQVKLRFRLGSDSAAAEYGWFIDNVTISNVNTPVFSKVIAGDSVSCDNAKPQLTVEASASVQEGSSTTITAAATDRNGDNLTYSWVQTDGPSATVSGEDTETLTVTAPSVNSDTTLTFELTVSDGTDTVSSTVTVNVANKPSVVTPPKHSSGGSLGWLSIFLMLPLALRRRLKK</sequence>
<keyword evidence="10" id="KW-0865">Zymogen</keyword>
<protein>
    <submittedName>
        <fullName evidence="13">Rhombosortase-dependent M36 family metallopeptidase</fullName>
    </submittedName>
</protein>
<feature type="chain" id="PRO_5035286086" evidence="11">
    <location>
        <begin position="27"/>
        <end position="1322"/>
    </location>
</feature>
<comment type="cofactor">
    <cofactor evidence="1">
        <name>Zn(2+)</name>
        <dbReference type="ChEBI" id="CHEBI:29105"/>
    </cofactor>
</comment>
<evidence type="ECO:0000256" key="5">
    <source>
        <dbReference type="ARBA" id="ARBA00022670"/>
    </source>
</evidence>
<dbReference type="PROSITE" id="PS50835">
    <property type="entry name" value="IG_LIKE"/>
    <property type="match status" value="1"/>
</dbReference>
<dbReference type="NCBIfam" id="TIGR03501">
    <property type="entry name" value="GlyGly_CTERM"/>
    <property type="match status" value="1"/>
</dbReference>
<keyword evidence="14" id="KW-1185">Reference proteome</keyword>
<dbReference type="Gene3D" id="1.10.390.10">
    <property type="entry name" value="Neutral Protease Domain 2"/>
    <property type="match status" value="1"/>
</dbReference>
<proteinExistence type="inferred from homology"/>
<dbReference type="InterPro" id="IPR001842">
    <property type="entry name" value="Peptidase_M36"/>
</dbReference>
<evidence type="ECO:0000313" key="14">
    <source>
        <dbReference type="Proteomes" id="UP000601768"/>
    </source>
</evidence>
<evidence type="ECO:0000256" key="11">
    <source>
        <dbReference type="SAM" id="SignalP"/>
    </source>
</evidence>
<dbReference type="Proteomes" id="UP000601768">
    <property type="component" value="Unassembled WGS sequence"/>
</dbReference>
<dbReference type="InterPro" id="IPR027268">
    <property type="entry name" value="Peptidase_M4/M1_CTD_sf"/>
</dbReference>
<dbReference type="InterPro" id="IPR046450">
    <property type="entry name" value="PA_dom_sf"/>
</dbReference>
<evidence type="ECO:0000259" key="12">
    <source>
        <dbReference type="PROSITE" id="PS50835"/>
    </source>
</evidence>
<keyword evidence="4" id="KW-0964">Secreted</keyword>
<dbReference type="RefSeq" id="WP_186507908.1">
    <property type="nucleotide sequence ID" value="NZ_JACNEP010000017.1"/>
</dbReference>
<dbReference type="GO" id="GO:0005615">
    <property type="term" value="C:extracellular space"/>
    <property type="evidence" value="ECO:0007669"/>
    <property type="project" value="InterPro"/>
</dbReference>
<dbReference type="InterPro" id="IPR050371">
    <property type="entry name" value="Fungal_virulence_M36"/>
</dbReference>
<feature type="signal peptide" evidence="11">
    <location>
        <begin position="1"/>
        <end position="26"/>
    </location>
</feature>
<dbReference type="Pfam" id="PF02128">
    <property type="entry name" value="Peptidase_M36"/>
    <property type="match status" value="1"/>
</dbReference>
<keyword evidence="11" id="KW-0732">Signal</keyword>
<accession>A0A8J6IWK3</accession>